<gene>
    <name evidence="1" type="ORF">VOLCADRAFT_105512</name>
</gene>
<evidence type="ECO:0000313" key="1">
    <source>
        <dbReference type="EMBL" id="EFJ46530.1"/>
    </source>
</evidence>
<dbReference type="InParanoid" id="D8U1B9"/>
<keyword evidence="2" id="KW-1185">Reference proteome</keyword>
<reference evidence="1 2" key="1">
    <citation type="journal article" date="2010" name="Science">
        <title>Genomic analysis of organismal complexity in the multicellular green alga Volvox carteri.</title>
        <authorList>
            <person name="Prochnik S.E."/>
            <person name="Umen J."/>
            <person name="Nedelcu A.M."/>
            <person name="Hallmann A."/>
            <person name="Miller S.M."/>
            <person name="Nishii I."/>
            <person name="Ferris P."/>
            <person name="Kuo A."/>
            <person name="Mitros T."/>
            <person name="Fritz-Laylin L.K."/>
            <person name="Hellsten U."/>
            <person name="Chapman J."/>
            <person name="Simakov O."/>
            <person name="Rensing S.A."/>
            <person name="Terry A."/>
            <person name="Pangilinan J."/>
            <person name="Kapitonov V."/>
            <person name="Jurka J."/>
            <person name="Salamov A."/>
            <person name="Shapiro H."/>
            <person name="Schmutz J."/>
            <person name="Grimwood J."/>
            <person name="Lindquist E."/>
            <person name="Lucas S."/>
            <person name="Grigoriev I.V."/>
            <person name="Schmitt R."/>
            <person name="Kirk D."/>
            <person name="Rokhsar D.S."/>
        </authorList>
    </citation>
    <scope>NUCLEOTIDE SEQUENCE [LARGE SCALE GENOMIC DNA]</scope>
    <source>
        <strain evidence="2">f. Nagariensis / Eve</strain>
    </source>
</reference>
<evidence type="ECO:0000313" key="2">
    <source>
        <dbReference type="Proteomes" id="UP000001058"/>
    </source>
</evidence>
<dbReference type="GeneID" id="9628638"/>
<sequence>MVVHPGRMSKDITSLTVALQLSLSSPSHKCVRSYFANKSLATFSSSQTYLGTLQSNTIRALETRAAASQGPPYLSSLSHKCVRSYFAKAPLGHGEAGIQQVWVSLLMQLQEPPLQDIRPEWMLQPWVSDVGGGDCNSHDGSKGRLKVQTFSA</sequence>
<proteinExistence type="predicted"/>
<dbReference type="AlphaFoldDB" id="D8U1B9"/>
<protein>
    <submittedName>
        <fullName evidence="1">Uncharacterized protein</fullName>
    </submittedName>
</protein>
<dbReference type="RefSeq" id="XP_002952387.1">
    <property type="nucleotide sequence ID" value="XM_002952341.1"/>
</dbReference>
<name>D8U1B9_VOLCA</name>
<dbReference type="Proteomes" id="UP000001058">
    <property type="component" value="Unassembled WGS sequence"/>
</dbReference>
<dbReference type="EMBL" id="GL378350">
    <property type="protein sequence ID" value="EFJ46530.1"/>
    <property type="molecule type" value="Genomic_DNA"/>
</dbReference>
<organism evidence="2">
    <name type="scientific">Volvox carteri f. nagariensis</name>
    <dbReference type="NCBI Taxonomy" id="3068"/>
    <lineage>
        <taxon>Eukaryota</taxon>
        <taxon>Viridiplantae</taxon>
        <taxon>Chlorophyta</taxon>
        <taxon>core chlorophytes</taxon>
        <taxon>Chlorophyceae</taxon>
        <taxon>CS clade</taxon>
        <taxon>Chlamydomonadales</taxon>
        <taxon>Volvocaceae</taxon>
        <taxon>Volvox</taxon>
    </lineage>
</organism>
<dbReference type="KEGG" id="vcn:VOLCADRAFT_105512"/>
<accession>D8U1B9</accession>